<dbReference type="EMBL" id="ABJB010723208">
    <property type="status" value="NOT_ANNOTATED_CDS"/>
    <property type="molecule type" value="Genomic_DNA"/>
</dbReference>
<evidence type="ECO:0000313" key="3">
    <source>
        <dbReference type="EnsemblMetazoa" id="ISCW023270-PA"/>
    </source>
</evidence>
<feature type="region of interest" description="Disordered" evidence="1">
    <location>
        <begin position="1"/>
        <end position="51"/>
    </location>
</feature>
<name>B7QJW0_IXOSC</name>
<reference evidence="3" key="2">
    <citation type="submission" date="2020-05" db="UniProtKB">
        <authorList>
            <consortium name="EnsemblMetazoa"/>
        </authorList>
    </citation>
    <scope>IDENTIFICATION</scope>
    <source>
        <strain evidence="3">wikel</strain>
    </source>
</reference>
<dbReference type="InParanoid" id="B7QJW0"/>
<accession>B7QJW0</accession>
<evidence type="ECO:0000313" key="4">
    <source>
        <dbReference type="Proteomes" id="UP000001555"/>
    </source>
</evidence>
<gene>
    <name evidence="2" type="ORF">IscW_ISCW023270</name>
</gene>
<sequence length="133" mass="13723">MASPVSQGGHPGHSGPIRRALNQGGDNPGGGTAEAHQTGGMHQERLKTLTPPVNVEAAVQVLRRERPGQLVPETRALNKPSGGHAAASNDVQGPAGVAAQTPSTSVCPTPLVAPVSVEEAHFMNRMERTSQNC</sequence>
<dbReference type="EMBL" id="DS954809">
    <property type="protein sequence ID" value="EEC19132.1"/>
    <property type="molecule type" value="Genomic_DNA"/>
</dbReference>
<evidence type="ECO:0000313" key="2">
    <source>
        <dbReference type="EMBL" id="EEC19132.1"/>
    </source>
</evidence>
<reference evidence="2 4" key="1">
    <citation type="submission" date="2008-03" db="EMBL/GenBank/DDBJ databases">
        <title>Annotation of Ixodes scapularis.</title>
        <authorList>
            <consortium name="Ixodes scapularis Genome Project Consortium"/>
            <person name="Caler E."/>
            <person name="Hannick L.I."/>
            <person name="Bidwell S."/>
            <person name="Joardar V."/>
            <person name="Thiagarajan M."/>
            <person name="Amedeo P."/>
            <person name="Galinsky K.J."/>
            <person name="Schobel S."/>
            <person name="Inman J."/>
            <person name="Hostetler J."/>
            <person name="Miller J."/>
            <person name="Hammond M."/>
            <person name="Megy K."/>
            <person name="Lawson D."/>
            <person name="Kodira C."/>
            <person name="Sutton G."/>
            <person name="Meyer J."/>
            <person name="Hill C.A."/>
            <person name="Birren B."/>
            <person name="Nene V."/>
            <person name="Collins F."/>
            <person name="Alarcon-Chaidez F."/>
            <person name="Wikel S."/>
            <person name="Strausberg R."/>
        </authorList>
    </citation>
    <scope>NUCLEOTIDE SEQUENCE [LARGE SCALE GENOMIC DNA]</scope>
    <source>
        <strain evidence="4">Wikel</strain>
        <strain evidence="2">Wikel colony</strain>
    </source>
</reference>
<dbReference type="PaxDb" id="6945-B7QJW0"/>
<dbReference type="EnsemblMetazoa" id="ISCW023270-RA">
    <property type="protein sequence ID" value="ISCW023270-PA"/>
    <property type="gene ID" value="ISCW023270"/>
</dbReference>
<dbReference type="HOGENOM" id="CLU_1909014_0_0_1"/>
<evidence type="ECO:0000256" key="1">
    <source>
        <dbReference type="SAM" id="MobiDB-lite"/>
    </source>
</evidence>
<dbReference type="AlphaFoldDB" id="B7QJW0"/>
<feature type="region of interest" description="Disordered" evidence="1">
    <location>
        <begin position="65"/>
        <end position="106"/>
    </location>
</feature>
<keyword evidence="4" id="KW-1185">Reference proteome</keyword>
<dbReference type="EMBL" id="ABJB010311581">
    <property type="status" value="NOT_ANNOTATED_CDS"/>
    <property type="molecule type" value="Genomic_DNA"/>
</dbReference>
<dbReference type="EMBL" id="ABJB010579680">
    <property type="status" value="NOT_ANNOTATED_CDS"/>
    <property type="molecule type" value="Genomic_DNA"/>
</dbReference>
<dbReference type="EMBL" id="ABJB010644500">
    <property type="status" value="NOT_ANNOTATED_CDS"/>
    <property type="molecule type" value="Genomic_DNA"/>
</dbReference>
<dbReference type="VEuPathDB" id="VectorBase:ISCW023270"/>
<protein>
    <submittedName>
        <fullName evidence="2 3">Uncharacterized protein</fullName>
    </submittedName>
</protein>
<organism>
    <name type="scientific">Ixodes scapularis</name>
    <name type="common">Black-legged tick</name>
    <name type="synonym">Deer tick</name>
    <dbReference type="NCBI Taxonomy" id="6945"/>
    <lineage>
        <taxon>Eukaryota</taxon>
        <taxon>Metazoa</taxon>
        <taxon>Ecdysozoa</taxon>
        <taxon>Arthropoda</taxon>
        <taxon>Chelicerata</taxon>
        <taxon>Arachnida</taxon>
        <taxon>Acari</taxon>
        <taxon>Parasitiformes</taxon>
        <taxon>Ixodida</taxon>
        <taxon>Ixodoidea</taxon>
        <taxon>Ixodidae</taxon>
        <taxon>Ixodinae</taxon>
        <taxon>Ixodes</taxon>
    </lineage>
</organism>
<dbReference type="Proteomes" id="UP000001555">
    <property type="component" value="Unassembled WGS sequence"/>
</dbReference>
<proteinExistence type="predicted"/>
<dbReference type="EMBL" id="ABJB010499689">
    <property type="status" value="NOT_ANNOTATED_CDS"/>
    <property type="molecule type" value="Genomic_DNA"/>
</dbReference>
<dbReference type="VEuPathDB" id="VectorBase:ISCI023270"/>